<protein>
    <submittedName>
        <fullName evidence="3">Glycosyl transferase family 2</fullName>
    </submittedName>
    <submittedName>
        <fullName evidence="2">Glycosyltransferase family 2 protein</fullName>
    </submittedName>
</protein>
<reference evidence="3" key="1">
    <citation type="journal article" date="2015" name="Genome Announc.">
        <title>Draft Genome Sequence of Tolypothrix boutellei Strain VB521301.</title>
        <authorList>
            <person name="Chandrababunaidu M.M."/>
            <person name="Singh D."/>
            <person name="Sen D."/>
            <person name="Bhan S."/>
            <person name="Das S."/>
            <person name="Gupta A."/>
            <person name="Adhikary S.P."/>
            <person name="Tripathy S."/>
        </authorList>
    </citation>
    <scope>NUCLEOTIDE SEQUENCE</scope>
    <source>
        <strain evidence="3">VB521301</strain>
    </source>
</reference>
<comment type="caution">
    <text evidence="3">The sequence shown here is derived from an EMBL/GenBank/DDBJ whole genome shotgun (WGS) entry which is preliminary data.</text>
</comment>
<dbReference type="EMBL" id="JHEG02000059">
    <property type="protein sequence ID" value="KIE07076.1"/>
    <property type="molecule type" value="Genomic_DNA"/>
</dbReference>
<keyword evidence="4" id="KW-1185">Reference proteome</keyword>
<evidence type="ECO:0000313" key="4">
    <source>
        <dbReference type="Proteomes" id="UP000029738"/>
    </source>
</evidence>
<evidence type="ECO:0000313" key="3">
    <source>
        <dbReference type="EMBL" id="KIE07076.1"/>
    </source>
</evidence>
<dbReference type="EMBL" id="JHEG04000001">
    <property type="protein sequence ID" value="KAF3891233.1"/>
    <property type="molecule type" value="Genomic_DNA"/>
</dbReference>
<gene>
    <name evidence="3" type="ORF">DA73_0238445</name>
    <name evidence="2" type="ORF">DA73_0400031590</name>
</gene>
<dbReference type="PANTHER" id="PTHR43685:SF2">
    <property type="entry name" value="GLYCOSYLTRANSFERASE 2-LIKE DOMAIN-CONTAINING PROTEIN"/>
    <property type="match status" value="1"/>
</dbReference>
<dbReference type="Gene3D" id="3.90.550.10">
    <property type="entry name" value="Spore Coat Polysaccharide Biosynthesis Protein SpsA, Chain A"/>
    <property type="match status" value="1"/>
</dbReference>
<dbReference type="InterPro" id="IPR001173">
    <property type="entry name" value="Glyco_trans_2-like"/>
</dbReference>
<dbReference type="OrthoDB" id="6116224at2"/>
<dbReference type="STRING" id="1479485.DA73_0238445"/>
<dbReference type="RefSeq" id="WP_038082399.1">
    <property type="nucleotide sequence ID" value="NZ_JHEG04000001.1"/>
</dbReference>
<dbReference type="Pfam" id="PF00535">
    <property type="entry name" value="Glycos_transf_2"/>
    <property type="match status" value="1"/>
</dbReference>
<reference evidence="2" key="2">
    <citation type="submission" date="2019-11" db="EMBL/GenBank/DDBJ databases">
        <title>Improved Assembly of Tolypothrix boutellei genome.</title>
        <authorList>
            <person name="Sarangi A.N."/>
            <person name="Mukherjee M."/>
            <person name="Ghosh S."/>
            <person name="Singh D."/>
            <person name="Das A."/>
            <person name="Kant S."/>
            <person name="Prusty A."/>
            <person name="Tripathy S."/>
        </authorList>
    </citation>
    <scope>NUCLEOTIDE SEQUENCE</scope>
    <source>
        <strain evidence="2">VB521301</strain>
    </source>
</reference>
<organism evidence="3">
    <name type="scientific">Tolypothrix bouteillei VB521301</name>
    <dbReference type="NCBI Taxonomy" id="1479485"/>
    <lineage>
        <taxon>Bacteria</taxon>
        <taxon>Bacillati</taxon>
        <taxon>Cyanobacteriota</taxon>
        <taxon>Cyanophyceae</taxon>
        <taxon>Nostocales</taxon>
        <taxon>Tolypothrichaceae</taxon>
        <taxon>Tolypothrix</taxon>
    </lineage>
</organism>
<dbReference type="InterPro" id="IPR050834">
    <property type="entry name" value="Glycosyltransf_2"/>
</dbReference>
<proteinExistence type="predicted"/>
<feature type="domain" description="Glycosyltransferase 2-like" evidence="1">
    <location>
        <begin position="6"/>
        <end position="164"/>
    </location>
</feature>
<keyword evidence="3" id="KW-0808">Transferase</keyword>
<dbReference type="PANTHER" id="PTHR43685">
    <property type="entry name" value="GLYCOSYLTRANSFERASE"/>
    <property type="match status" value="1"/>
</dbReference>
<evidence type="ECO:0000259" key="1">
    <source>
        <dbReference type="Pfam" id="PF00535"/>
    </source>
</evidence>
<accession>A0A0C1N3R3</accession>
<dbReference type="AlphaFoldDB" id="A0A0C1N3R3"/>
<dbReference type="SUPFAM" id="SSF53448">
    <property type="entry name" value="Nucleotide-diphospho-sugar transferases"/>
    <property type="match status" value="1"/>
</dbReference>
<name>A0A0C1N3R3_9CYAN</name>
<dbReference type="GO" id="GO:0016740">
    <property type="term" value="F:transferase activity"/>
    <property type="evidence" value="ECO:0007669"/>
    <property type="project" value="UniProtKB-KW"/>
</dbReference>
<dbReference type="Proteomes" id="UP000029738">
    <property type="component" value="Unassembled WGS sequence"/>
</dbReference>
<dbReference type="InterPro" id="IPR029044">
    <property type="entry name" value="Nucleotide-diphossugar_trans"/>
</dbReference>
<dbReference type="CDD" id="cd00761">
    <property type="entry name" value="Glyco_tranf_GTA_type"/>
    <property type="match status" value="1"/>
</dbReference>
<sequence>MRVAICLNTCQRPGGLKRLLDGLKQLTFHHCETPNLEVLVVDNDSSGHACKFCKEISAEFKWALKCYIEPRRGIPFARNKAITCALAENVDFVAFIDDDEVPEPNWLDELLYVQSSYNADVVWGKTIPYFAHSIPNWLAKGKFFDRPCYPTGHELKSAANNNTLIRVEVFREQDKWLDERLALSGGSDWHFFMRLQRAGYKIVWTNDALVHEWIPQSRANLKWLLQRSYRIGITESFCEIDLKPSIAVKTQCIYKGIRRVFKGILSIPLSFMMGQHQGIKTLLYIYHSLGMVAGVAGKQFEEYKEIHTL</sequence>
<evidence type="ECO:0000313" key="2">
    <source>
        <dbReference type="EMBL" id="KAF3891233.1"/>
    </source>
</evidence>